<reference evidence="2 3" key="1">
    <citation type="submission" date="2018-11" db="EMBL/GenBank/DDBJ databases">
        <title>Genomic Encyclopedia of Type Strains, Phase IV (KMG-IV): sequencing the most valuable type-strain genomes for metagenomic binning, comparative biology and taxonomic classification.</title>
        <authorList>
            <person name="Goeker M."/>
        </authorList>
    </citation>
    <scope>NUCLEOTIDE SEQUENCE [LARGE SCALE GENOMIC DNA]</scope>
    <source>
        <strain evidence="2 3">DSM 101684</strain>
    </source>
</reference>
<keyword evidence="1" id="KW-0472">Membrane</keyword>
<evidence type="ECO:0000256" key="1">
    <source>
        <dbReference type="SAM" id="Phobius"/>
    </source>
</evidence>
<dbReference type="RefSeq" id="WP_170159010.1">
    <property type="nucleotide sequence ID" value="NZ_RKQL01000001.1"/>
</dbReference>
<proteinExistence type="predicted"/>
<dbReference type="EMBL" id="RKQL01000001">
    <property type="protein sequence ID" value="RPE73254.1"/>
    <property type="molecule type" value="Genomic_DNA"/>
</dbReference>
<accession>A0A3N4VJV3</accession>
<dbReference type="AlphaFoldDB" id="A0A3N4VJV3"/>
<keyword evidence="3" id="KW-1185">Reference proteome</keyword>
<protein>
    <submittedName>
        <fullName evidence="2">Uncharacterized protein</fullName>
    </submittedName>
</protein>
<gene>
    <name evidence="2" type="ORF">EDC62_0971</name>
</gene>
<dbReference type="Proteomes" id="UP000272193">
    <property type="component" value="Unassembled WGS sequence"/>
</dbReference>
<evidence type="ECO:0000313" key="3">
    <source>
        <dbReference type="Proteomes" id="UP000272193"/>
    </source>
</evidence>
<organism evidence="2 3">
    <name type="scientific">Tibeticola sediminis</name>
    <dbReference type="NCBI Taxonomy" id="1917811"/>
    <lineage>
        <taxon>Bacteria</taxon>
        <taxon>Pseudomonadati</taxon>
        <taxon>Pseudomonadota</taxon>
        <taxon>Betaproteobacteria</taxon>
        <taxon>Burkholderiales</taxon>
        <taxon>Comamonadaceae</taxon>
        <taxon>Tibeticola</taxon>
    </lineage>
</organism>
<feature type="transmembrane region" description="Helical" evidence="1">
    <location>
        <begin position="12"/>
        <end position="32"/>
    </location>
</feature>
<keyword evidence="1" id="KW-1133">Transmembrane helix</keyword>
<name>A0A3N4VJV3_9BURK</name>
<comment type="caution">
    <text evidence="2">The sequence shown here is derived from an EMBL/GenBank/DDBJ whole genome shotgun (WGS) entry which is preliminary data.</text>
</comment>
<keyword evidence="1" id="KW-0812">Transmembrane</keyword>
<evidence type="ECO:0000313" key="2">
    <source>
        <dbReference type="EMBL" id="RPE73254.1"/>
    </source>
</evidence>
<sequence length="53" mass="5816">MASLWRDPGAWIAIGISVLFLLVAWVMHRVIVKVLKAPPPTQEAAARKPPDTP</sequence>